<dbReference type="Proteomes" id="UP000070700">
    <property type="component" value="Unassembled WGS sequence"/>
</dbReference>
<dbReference type="RefSeq" id="XP_018070257.1">
    <property type="nucleotide sequence ID" value="XM_018223557.1"/>
</dbReference>
<protein>
    <submittedName>
        <fullName evidence="2">Uncharacterized protein</fullName>
    </submittedName>
</protein>
<reference evidence="2 3" key="1">
    <citation type="submission" date="2015-10" db="EMBL/GenBank/DDBJ databases">
        <title>Full genome of DAOMC 229536 Phialocephala scopiformis, a fungal endophyte of spruce producing the potent anti-insectan compound rugulosin.</title>
        <authorList>
            <consortium name="DOE Joint Genome Institute"/>
            <person name="Walker A.K."/>
            <person name="Frasz S.L."/>
            <person name="Seifert K.A."/>
            <person name="Miller J.D."/>
            <person name="Mondo S.J."/>
            <person name="Labutti K."/>
            <person name="Lipzen A."/>
            <person name="Dockter R."/>
            <person name="Kennedy M."/>
            <person name="Grigoriev I.V."/>
            <person name="Spatafora J.W."/>
        </authorList>
    </citation>
    <scope>NUCLEOTIDE SEQUENCE [LARGE SCALE GENOMIC DNA]</scope>
    <source>
        <strain evidence="2 3">CBS 120377</strain>
    </source>
</reference>
<name>A0A194X7W3_MOLSC</name>
<dbReference type="OrthoDB" id="5428890at2759"/>
<dbReference type="EMBL" id="KQ947417">
    <property type="protein sequence ID" value="KUJ15902.1"/>
    <property type="molecule type" value="Genomic_DNA"/>
</dbReference>
<keyword evidence="1" id="KW-0472">Membrane</keyword>
<evidence type="ECO:0000313" key="2">
    <source>
        <dbReference type="EMBL" id="KUJ15902.1"/>
    </source>
</evidence>
<proteinExistence type="predicted"/>
<dbReference type="GeneID" id="28833283"/>
<accession>A0A194X7W3</accession>
<gene>
    <name evidence="2" type="ORF">LY89DRAFT_98574</name>
</gene>
<keyword evidence="1" id="KW-1133">Transmembrane helix</keyword>
<organism evidence="2 3">
    <name type="scientific">Mollisia scopiformis</name>
    <name type="common">Conifer needle endophyte fungus</name>
    <name type="synonym">Phialocephala scopiformis</name>
    <dbReference type="NCBI Taxonomy" id="149040"/>
    <lineage>
        <taxon>Eukaryota</taxon>
        <taxon>Fungi</taxon>
        <taxon>Dikarya</taxon>
        <taxon>Ascomycota</taxon>
        <taxon>Pezizomycotina</taxon>
        <taxon>Leotiomycetes</taxon>
        <taxon>Helotiales</taxon>
        <taxon>Mollisiaceae</taxon>
        <taxon>Mollisia</taxon>
    </lineage>
</organism>
<dbReference type="KEGG" id="psco:LY89DRAFT_98574"/>
<evidence type="ECO:0000256" key="1">
    <source>
        <dbReference type="SAM" id="Phobius"/>
    </source>
</evidence>
<sequence length="470" mass="52492">MNMASVYGAVDSSRSSVADNPNSTATSMPLPVLKSCQHEILNIIMHPSKSIKRSCYSDWFEHYLESRVRNFSRTPLGQSLIPFISVEGSPINGQSGVVISIYQILVIIAREVVSGGTSINTIAQRVMDLKPETRSASPYRVYKFIFKCIAMITLLFDASDDMASSKLQLQLPNASSRKKSRFKQSSIWIRMECPISDTSGGTMDMDIDHLMSHFGNLAPSRSYPSLGHNQDLYKNTIIASNLNYHTLSKIGKLTIEWVESLSLHLELHERTSVVRVFQFPSFCALVCSQMDGQETLLSKLISNGTSELQPDELLNNGQQYTYSRDFLIEVLCSYRLLFGQHHKSYTAFPGICPGGFQDPLLQQLCGTSCKRHDFYDELEVGDSKAMYSAASDFPLIGQRILTLQDYMNSQNPSDLRTLWYDKRDILRWYTFWAVVSVGGLGILLSIVSVALTAAQVSQGAQSLKSQSTNS</sequence>
<keyword evidence="1" id="KW-0812">Transmembrane</keyword>
<evidence type="ECO:0000313" key="3">
    <source>
        <dbReference type="Proteomes" id="UP000070700"/>
    </source>
</evidence>
<dbReference type="InParanoid" id="A0A194X7W3"/>
<dbReference type="AlphaFoldDB" id="A0A194X7W3"/>
<keyword evidence="3" id="KW-1185">Reference proteome</keyword>
<feature type="transmembrane region" description="Helical" evidence="1">
    <location>
        <begin position="428"/>
        <end position="454"/>
    </location>
</feature>